<feature type="transmembrane region" description="Helical" evidence="1">
    <location>
        <begin position="129"/>
        <end position="148"/>
    </location>
</feature>
<dbReference type="SUPFAM" id="SSF48317">
    <property type="entry name" value="Acid phosphatase/Vanadium-dependent haloperoxidase"/>
    <property type="match status" value="1"/>
</dbReference>
<protein>
    <submittedName>
        <fullName evidence="2">Phosphatase PAP2 family protein</fullName>
    </submittedName>
</protein>
<keyword evidence="1" id="KW-0812">Transmembrane</keyword>
<feature type="transmembrane region" description="Helical" evidence="1">
    <location>
        <begin position="106"/>
        <end position="123"/>
    </location>
</feature>
<feature type="transmembrane region" description="Helical" evidence="1">
    <location>
        <begin position="20"/>
        <end position="38"/>
    </location>
</feature>
<keyword evidence="1" id="KW-0472">Membrane</keyword>
<accession>A0AA95SQG3</accession>
<evidence type="ECO:0000313" key="3">
    <source>
        <dbReference type="Proteomes" id="UP001177769"/>
    </source>
</evidence>
<dbReference type="AlphaFoldDB" id="A0AA95SQG3"/>
<gene>
    <name evidence="2" type="ORF">PFX98_07480</name>
</gene>
<evidence type="ECO:0000313" key="2">
    <source>
        <dbReference type="EMBL" id="WIT13445.1"/>
    </source>
</evidence>
<name>A0AA95SQG3_9BURK</name>
<feature type="transmembrane region" description="Helical" evidence="1">
    <location>
        <begin position="82"/>
        <end position="101"/>
    </location>
</feature>
<feature type="transmembrane region" description="Helical" evidence="1">
    <location>
        <begin position="50"/>
        <end position="70"/>
    </location>
</feature>
<dbReference type="RefSeq" id="WP_285234557.1">
    <property type="nucleotide sequence ID" value="NZ_CP116346.1"/>
</dbReference>
<organism evidence="2 3">
    <name type="scientific">Paucibacter sediminis</name>
    <dbReference type="NCBI Taxonomy" id="3019553"/>
    <lineage>
        <taxon>Bacteria</taxon>
        <taxon>Pseudomonadati</taxon>
        <taxon>Pseudomonadota</taxon>
        <taxon>Betaproteobacteria</taxon>
        <taxon>Burkholderiales</taxon>
        <taxon>Sphaerotilaceae</taxon>
        <taxon>Roseateles</taxon>
    </lineage>
</organism>
<dbReference type="KEGG" id="pais:PFX98_07480"/>
<dbReference type="EMBL" id="CP116346">
    <property type="protein sequence ID" value="WIT13445.1"/>
    <property type="molecule type" value="Genomic_DNA"/>
</dbReference>
<proteinExistence type="predicted"/>
<dbReference type="Proteomes" id="UP001177769">
    <property type="component" value="Chromosome"/>
</dbReference>
<keyword evidence="1" id="KW-1133">Transmembrane helix</keyword>
<dbReference type="Gene3D" id="1.20.144.10">
    <property type="entry name" value="Phosphatidic acid phosphatase type 2/haloperoxidase"/>
    <property type="match status" value="1"/>
</dbReference>
<dbReference type="InterPro" id="IPR036938">
    <property type="entry name" value="PAP2/HPO_sf"/>
</dbReference>
<reference evidence="2" key="1">
    <citation type="submission" date="2023-01" db="EMBL/GenBank/DDBJ databases">
        <title>Whole genome sequence of Paucibacter sp. S2-9 isolated from pond sediment.</title>
        <authorList>
            <person name="Jung J.Y."/>
        </authorList>
    </citation>
    <scope>NUCLEOTIDE SEQUENCE</scope>
    <source>
        <strain evidence="2">S2-9</strain>
    </source>
</reference>
<keyword evidence="3" id="KW-1185">Reference proteome</keyword>
<sequence>MLANPGSSPDFFWPLLTRLGEAQLLLPLALAGAAWLAWHGGQGTLARRWLLALAAAVALTTASKLAFLGWGLGLAEWDFTGFSGHAMCAAAVLPVMGWLALRGRPWGFGLGLGLAALVAYSRVQVSAHSASEALSGLVLGAAVSLWALRGQFCLRLVLPAWLPAGALALLLLAPVAAPRARTHDWVVQLSLQLSGRDQPYTRLQLQRRIHQPERWQAPRPS</sequence>
<evidence type="ECO:0000256" key="1">
    <source>
        <dbReference type="SAM" id="Phobius"/>
    </source>
</evidence>
<feature type="transmembrane region" description="Helical" evidence="1">
    <location>
        <begin position="160"/>
        <end position="177"/>
    </location>
</feature>